<keyword evidence="1" id="KW-0812">Transmembrane</keyword>
<evidence type="ECO:0000256" key="1">
    <source>
        <dbReference type="SAM" id="Phobius"/>
    </source>
</evidence>
<dbReference type="Pfam" id="PF03929">
    <property type="entry name" value="PepSY_TM"/>
    <property type="match status" value="1"/>
</dbReference>
<dbReference type="Proteomes" id="UP000885748">
    <property type="component" value="Unassembled WGS sequence"/>
</dbReference>
<keyword evidence="1" id="KW-1133">Transmembrane helix</keyword>
<dbReference type="AlphaFoldDB" id="A0A831R5R2"/>
<comment type="caution">
    <text evidence="2">The sequence shown here is derived from an EMBL/GenBank/DDBJ whole genome shotgun (WGS) entry which is preliminary data.</text>
</comment>
<proteinExistence type="predicted"/>
<dbReference type="PANTHER" id="PTHR34219:SF8">
    <property type="entry name" value="PEPSY DOMAIN-CONTAINING PROTEIN"/>
    <property type="match status" value="1"/>
</dbReference>
<sequence>MSARRWFDVHSFTGVFTGIMLLIICWGGTVATLSFEFDWLMTPEMRVQPFEGEIDWDAVGRSVLEEFPGAKVQMFLVPPYQRSAIEVVLARNDRPRTRVFVDPSNAEVLGVGSMANVQRFFRSFHRRLFFPNPIGIIFVSLFAISLAVSITSALLFYKRWWSKFLRFKPGKKNAWVTELHKTGGLWVLVFAILIAVTGIWYGLEATGVPHSLFAKQQVSEQAITEQTSVLTVNELTAIAQQARPDLEIRQIFPPGSFFGDARLRVAGKGDDWFLRDWVNSVTVSDTGVLIKQQSGADLTSFEYWENMADPLHFGNFAGITSKIIWFLFGLMLSGLCLSGLYLHAKRLFRQGGFSGRAYWRGTASALVCTILVVLISVFPGIDEIVGYLGDSDPTVAGIPMAPGVRRFIIGWILLTLAVIILCFTWIWRAGTGGRRPETPPRVL</sequence>
<feature type="transmembrane region" description="Helical" evidence="1">
    <location>
        <begin position="12"/>
        <end position="35"/>
    </location>
</feature>
<dbReference type="EMBL" id="DRGY01000081">
    <property type="protein sequence ID" value="HEA52729.1"/>
    <property type="molecule type" value="Genomic_DNA"/>
</dbReference>
<evidence type="ECO:0000313" key="2">
    <source>
        <dbReference type="EMBL" id="HEA52729.1"/>
    </source>
</evidence>
<gene>
    <name evidence="2" type="ORF">ENI00_10490</name>
</gene>
<name>A0A831R5R2_9GAMM</name>
<dbReference type="PANTHER" id="PTHR34219">
    <property type="entry name" value="IRON-REGULATED INNER MEMBRANE PROTEIN-RELATED"/>
    <property type="match status" value="1"/>
</dbReference>
<feature type="transmembrane region" description="Helical" evidence="1">
    <location>
        <begin position="408"/>
        <end position="427"/>
    </location>
</feature>
<organism evidence="2">
    <name type="scientific">Marinobacter antarcticus</name>
    <dbReference type="NCBI Taxonomy" id="564117"/>
    <lineage>
        <taxon>Bacteria</taxon>
        <taxon>Pseudomonadati</taxon>
        <taxon>Pseudomonadota</taxon>
        <taxon>Gammaproteobacteria</taxon>
        <taxon>Pseudomonadales</taxon>
        <taxon>Marinobacteraceae</taxon>
        <taxon>Marinobacter</taxon>
    </lineage>
</organism>
<keyword evidence="1" id="KW-0472">Membrane</keyword>
<evidence type="ECO:0008006" key="3">
    <source>
        <dbReference type="Google" id="ProtNLM"/>
    </source>
</evidence>
<feature type="transmembrane region" description="Helical" evidence="1">
    <location>
        <begin position="134"/>
        <end position="157"/>
    </location>
</feature>
<accession>A0A831R5R2</accession>
<feature type="transmembrane region" description="Helical" evidence="1">
    <location>
        <begin position="323"/>
        <end position="342"/>
    </location>
</feature>
<protein>
    <recommendedName>
        <fullName evidence="3">Iron-regulated membrane protein</fullName>
    </recommendedName>
</protein>
<feature type="transmembrane region" description="Helical" evidence="1">
    <location>
        <begin position="185"/>
        <end position="203"/>
    </location>
</feature>
<reference evidence="2" key="1">
    <citation type="journal article" date="2020" name="mSystems">
        <title>Genome- and Community-Level Interaction Insights into Carbon Utilization and Element Cycling Functions of Hydrothermarchaeota in Hydrothermal Sediment.</title>
        <authorList>
            <person name="Zhou Z."/>
            <person name="Liu Y."/>
            <person name="Xu W."/>
            <person name="Pan J."/>
            <person name="Luo Z.H."/>
            <person name="Li M."/>
        </authorList>
    </citation>
    <scope>NUCLEOTIDE SEQUENCE [LARGE SCALE GENOMIC DNA]</scope>
    <source>
        <strain evidence="2">HyVt-357</strain>
    </source>
</reference>
<feature type="transmembrane region" description="Helical" evidence="1">
    <location>
        <begin position="363"/>
        <end position="381"/>
    </location>
</feature>
<dbReference type="InterPro" id="IPR005625">
    <property type="entry name" value="PepSY-ass_TM"/>
</dbReference>
<dbReference type="RefSeq" id="WP_304101774.1">
    <property type="nucleotide sequence ID" value="NZ_DRGY01000081.1"/>
</dbReference>